<dbReference type="InterPro" id="IPR000835">
    <property type="entry name" value="HTH_MarR-typ"/>
</dbReference>
<sequence length="157" mass="17841">MTAKNDNPLALDNQVCFALYAANRAMTTLYRPLLEELGLTYPQYLVMLVLWEADRPGYEDTSTELISVSWLGRRLRLDSGTLTPLLKRLEARGLICRSRHTDDERVVTLTLTGEGRELRDRALDIPGNLLCRSGLGLEDARTLRQSLQRLLDQLPEK</sequence>
<dbReference type="GO" id="GO:0005737">
    <property type="term" value="C:cytoplasm"/>
    <property type="evidence" value="ECO:0007669"/>
    <property type="project" value="UniProtKB-SubCell"/>
</dbReference>
<dbReference type="PRINTS" id="PR00598">
    <property type="entry name" value="HTHMARR"/>
</dbReference>
<dbReference type="SUPFAM" id="SSF46785">
    <property type="entry name" value="Winged helix' DNA-binding domain"/>
    <property type="match status" value="1"/>
</dbReference>
<keyword evidence="3" id="KW-0805">Transcription regulation</keyword>
<evidence type="ECO:0000313" key="7">
    <source>
        <dbReference type="EMBL" id="ENO13723.2"/>
    </source>
</evidence>
<dbReference type="InterPro" id="IPR036388">
    <property type="entry name" value="WH-like_DNA-bd_sf"/>
</dbReference>
<evidence type="ECO:0000256" key="5">
    <source>
        <dbReference type="ARBA" id="ARBA00023163"/>
    </source>
</evidence>
<dbReference type="HOGENOM" id="CLU_083287_3_0_6"/>
<evidence type="ECO:0000256" key="2">
    <source>
        <dbReference type="ARBA" id="ARBA00022490"/>
    </source>
</evidence>
<protein>
    <submittedName>
        <fullName evidence="7">MarR family transcriptional regulator</fullName>
    </submittedName>
</protein>
<evidence type="ECO:0000256" key="3">
    <source>
        <dbReference type="ARBA" id="ARBA00023015"/>
    </source>
</evidence>
<dbReference type="SMART" id="SM00347">
    <property type="entry name" value="HTH_MARR"/>
    <property type="match status" value="1"/>
</dbReference>
<reference evidence="7 8" key="1">
    <citation type="journal article" date="2013" name="Genome Announc.">
        <title>Genome Sequence of the Polycyclic Aromatic Hydrocarbon-Degrading Bacterium Strain Marinobacter nanhaiticus D15-8WT.</title>
        <authorList>
            <person name="Cui Z."/>
            <person name="Gao W."/>
            <person name="Li Q."/>
            <person name="Xu G."/>
            <person name="Zheng L."/>
        </authorList>
    </citation>
    <scope>NUCLEOTIDE SEQUENCE [LARGE SCALE GENOMIC DNA]</scope>
    <source>
        <strain evidence="7 8">D15-8W</strain>
    </source>
</reference>
<dbReference type="PROSITE" id="PS50995">
    <property type="entry name" value="HTH_MARR_2"/>
    <property type="match status" value="1"/>
</dbReference>
<proteinExistence type="predicted"/>
<dbReference type="GO" id="GO:0003700">
    <property type="term" value="F:DNA-binding transcription factor activity"/>
    <property type="evidence" value="ECO:0007669"/>
    <property type="project" value="InterPro"/>
</dbReference>
<dbReference type="InterPro" id="IPR036390">
    <property type="entry name" value="WH_DNA-bd_sf"/>
</dbReference>
<dbReference type="Proteomes" id="UP000013165">
    <property type="component" value="Unassembled WGS sequence"/>
</dbReference>
<dbReference type="InterPro" id="IPR055166">
    <property type="entry name" value="Transc_reg_Sar_Rot_HTH"/>
</dbReference>
<evidence type="ECO:0000313" key="8">
    <source>
        <dbReference type="Proteomes" id="UP000013165"/>
    </source>
</evidence>
<dbReference type="PANTHER" id="PTHR33164">
    <property type="entry name" value="TRANSCRIPTIONAL REGULATOR, MARR FAMILY"/>
    <property type="match status" value="1"/>
</dbReference>
<dbReference type="EMBL" id="APLQ01000014">
    <property type="protein sequence ID" value="ENO13723.2"/>
    <property type="molecule type" value="Genomic_DNA"/>
</dbReference>
<dbReference type="GO" id="GO:0003677">
    <property type="term" value="F:DNA binding"/>
    <property type="evidence" value="ECO:0007669"/>
    <property type="project" value="UniProtKB-KW"/>
</dbReference>
<dbReference type="GO" id="GO:0006950">
    <property type="term" value="P:response to stress"/>
    <property type="evidence" value="ECO:0007669"/>
    <property type="project" value="TreeGrafter"/>
</dbReference>
<dbReference type="Pfam" id="PF22381">
    <property type="entry name" value="Staph_reg_Sar_Rot"/>
    <property type="match status" value="1"/>
</dbReference>
<organism evidence="7 8">
    <name type="scientific">Marinobacter nanhaiticus D15-8W</name>
    <dbReference type="NCBI Taxonomy" id="626887"/>
    <lineage>
        <taxon>Bacteria</taxon>
        <taxon>Pseudomonadati</taxon>
        <taxon>Pseudomonadota</taxon>
        <taxon>Gammaproteobacteria</taxon>
        <taxon>Pseudomonadales</taxon>
        <taxon>Marinobacteraceae</taxon>
        <taxon>Marinobacter</taxon>
    </lineage>
</organism>
<feature type="domain" description="HTH marR-type" evidence="6">
    <location>
        <begin position="12"/>
        <end position="152"/>
    </location>
</feature>
<dbReference type="STRING" id="626887.J057_20045"/>
<dbReference type="eggNOG" id="COG1846">
    <property type="taxonomic scope" value="Bacteria"/>
</dbReference>
<dbReference type="PANTHER" id="PTHR33164:SF5">
    <property type="entry name" value="ORGANIC HYDROPEROXIDE RESISTANCE TRANSCRIPTIONAL REGULATOR"/>
    <property type="match status" value="1"/>
</dbReference>
<dbReference type="AlphaFoldDB" id="N6WY86"/>
<evidence type="ECO:0000256" key="4">
    <source>
        <dbReference type="ARBA" id="ARBA00023125"/>
    </source>
</evidence>
<evidence type="ECO:0000259" key="6">
    <source>
        <dbReference type="PROSITE" id="PS50995"/>
    </source>
</evidence>
<dbReference type="OrthoDB" id="9806864at2"/>
<accession>N6WY86</accession>
<dbReference type="RefSeq" id="WP_040883427.1">
    <property type="nucleotide sequence ID" value="NZ_AP028878.1"/>
</dbReference>
<keyword evidence="4" id="KW-0238">DNA-binding</keyword>
<dbReference type="FunFam" id="1.10.10.10:FF:000163">
    <property type="entry name" value="MarR family transcriptional regulator"/>
    <property type="match status" value="1"/>
</dbReference>
<comment type="subcellular location">
    <subcellularLocation>
        <location evidence="1">Cytoplasm</location>
    </subcellularLocation>
</comment>
<comment type="caution">
    <text evidence="7">The sequence shown here is derived from an EMBL/GenBank/DDBJ whole genome shotgun (WGS) entry which is preliminary data.</text>
</comment>
<name>N6WY86_9GAMM</name>
<dbReference type="InterPro" id="IPR039422">
    <property type="entry name" value="MarR/SlyA-like"/>
</dbReference>
<keyword evidence="8" id="KW-1185">Reference proteome</keyword>
<gene>
    <name evidence="7" type="ORF">J057_20045</name>
</gene>
<dbReference type="PATRIC" id="fig|626887.3.peg.4010"/>
<keyword evidence="5" id="KW-0804">Transcription</keyword>
<evidence type="ECO:0000256" key="1">
    <source>
        <dbReference type="ARBA" id="ARBA00004496"/>
    </source>
</evidence>
<keyword evidence="2" id="KW-0963">Cytoplasm</keyword>
<dbReference type="Gene3D" id="1.10.10.10">
    <property type="entry name" value="Winged helix-like DNA-binding domain superfamily/Winged helix DNA-binding domain"/>
    <property type="match status" value="1"/>
</dbReference>